<dbReference type="Proteomes" id="UP001195483">
    <property type="component" value="Unassembled WGS sequence"/>
</dbReference>
<name>A0AAE0W4X5_9BIVA</name>
<keyword evidence="2" id="KW-1185">Reference proteome</keyword>
<dbReference type="EMBL" id="JAEAOA010001286">
    <property type="protein sequence ID" value="KAK3600587.1"/>
    <property type="molecule type" value="Genomic_DNA"/>
</dbReference>
<organism evidence="1 2">
    <name type="scientific">Potamilus streckersoni</name>
    <dbReference type="NCBI Taxonomy" id="2493646"/>
    <lineage>
        <taxon>Eukaryota</taxon>
        <taxon>Metazoa</taxon>
        <taxon>Spiralia</taxon>
        <taxon>Lophotrochozoa</taxon>
        <taxon>Mollusca</taxon>
        <taxon>Bivalvia</taxon>
        <taxon>Autobranchia</taxon>
        <taxon>Heteroconchia</taxon>
        <taxon>Palaeoheterodonta</taxon>
        <taxon>Unionida</taxon>
        <taxon>Unionoidea</taxon>
        <taxon>Unionidae</taxon>
        <taxon>Ambleminae</taxon>
        <taxon>Lampsilini</taxon>
        <taxon>Potamilus</taxon>
    </lineage>
</organism>
<evidence type="ECO:0000313" key="2">
    <source>
        <dbReference type="Proteomes" id="UP001195483"/>
    </source>
</evidence>
<protein>
    <submittedName>
        <fullName evidence="1">Uncharacterized protein</fullName>
    </submittedName>
</protein>
<proteinExistence type="predicted"/>
<sequence>MDGTSTTCIRSPVSMFWDANHKVQGLTESAGHIVGHLIQKDSLSFVLVAVEAKFHLRDSRLTKHHGVALLGYHIGTLANEDGDIKTYRDSELLGVHLDIRVGYPISYPGRTEFCGFLT</sequence>
<reference evidence="1" key="1">
    <citation type="journal article" date="2021" name="Genome Biol. Evol.">
        <title>A High-Quality Reference Genome for a Parasitic Bivalve with Doubly Uniparental Inheritance (Bivalvia: Unionida).</title>
        <authorList>
            <person name="Smith C.H."/>
        </authorList>
    </citation>
    <scope>NUCLEOTIDE SEQUENCE</scope>
    <source>
        <strain evidence="1">CHS0354</strain>
    </source>
</reference>
<reference evidence="1" key="2">
    <citation type="journal article" date="2021" name="Genome Biol. Evol.">
        <title>Developing a high-quality reference genome for a parasitic bivalve with doubly uniparental inheritance (Bivalvia: Unionida).</title>
        <authorList>
            <person name="Smith C.H."/>
        </authorList>
    </citation>
    <scope>NUCLEOTIDE SEQUENCE</scope>
    <source>
        <strain evidence="1">CHS0354</strain>
        <tissue evidence="1">Mantle</tissue>
    </source>
</reference>
<dbReference type="AlphaFoldDB" id="A0AAE0W4X5"/>
<gene>
    <name evidence="1" type="ORF">CHS0354_020980</name>
</gene>
<evidence type="ECO:0000313" key="1">
    <source>
        <dbReference type="EMBL" id="KAK3600587.1"/>
    </source>
</evidence>
<comment type="caution">
    <text evidence="1">The sequence shown here is derived from an EMBL/GenBank/DDBJ whole genome shotgun (WGS) entry which is preliminary data.</text>
</comment>
<accession>A0AAE0W4X5</accession>
<reference evidence="1" key="3">
    <citation type="submission" date="2023-05" db="EMBL/GenBank/DDBJ databases">
        <authorList>
            <person name="Smith C.H."/>
        </authorList>
    </citation>
    <scope>NUCLEOTIDE SEQUENCE</scope>
    <source>
        <strain evidence="1">CHS0354</strain>
        <tissue evidence="1">Mantle</tissue>
    </source>
</reference>